<evidence type="ECO:0000313" key="3">
    <source>
        <dbReference type="Proteomes" id="UP001432027"/>
    </source>
</evidence>
<accession>A0AAV5S9U3</accession>
<dbReference type="EMBL" id="BTSX01000001">
    <property type="protein sequence ID" value="GMS79475.1"/>
    <property type="molecule type" value="Genomic_DNA"/>
</dbReference>
<proteinExistence type="predicted"/>
<sequence>MDPLVGKTLELRKVIDCMYGEEEDESSENDSKVKKKGTTDSIQDSLSNSVETLARFYGFHDIDASALSSLTTVVSSKLEAISRQLAILERRRADRLPQPYSSPLLHVLVLHGVHSYSALGEYYERYVRATYEGVRARHVQLSQQKGIEPKRRREVKRNEEREGEEYLQYLGVADLVTDAPVVDDENGNAPRKRRKKMK</sequence>
<keyword evidence="3" id="KW-1185">Reference proteome</keyword>
<dbReference type="Proteomes" id="UP001432027">
    <property type="component" value="Unassembled WGS sequence"/>
</dbReference>
<gene>
    <name evidence="2" type="ORF">PENTCL1PPCAC_1650</name>
</gene>
<organism evidence="2 3">
    <name type="scientific">Pristionchus entomophagus</name>
    <dbReference type="NCBI Taxonomy" id="358040"/>
    <lineage>
        <taxon>Eukaryota</taxon>
        <taxon>Metazoa</taxon>
        <taxon>Ecdysozoa</taxon>
        <taxon>Nematoda</taxon>
        <taxon>Chromadorea</taxon>
        <taxon>Rhabditida</taxon>
        <taxon>Rhabditina</taxon>
        <taxon>Diplogasteromorpha</taxon>
        <taxon>Diplogasteroidea</taxon>
        <taxon>Neodiplogasteridae</taxon>
        <taxon>Pristionchus</taxon>
    </lineage>
</organism>
<reference evidence="2" key="1">
    <citation type="submission" date="2023-10" db="EMBL/GenBank/DDBJ databases">
        <title>Genome assembly of Pristionchus species.</title>
        <authorList>
            <person name="Yoshida K."/>
            <person name="Sommer R.J."/>
        </authorList>
    </citation>
    <scope>NUCLEOTIDE SEQUENCE</scope>
    <source>
        <strain evidence="2">RS0144</strain>
    </source>
</reference>
<protein>
    <submittedName>
        <fullName evidence="2">Uncharacterized protein</fullName>
    </submittedName>
</protein>
<dbReference type="AlphaFoldDB" id="A0AAV5S9U3"/>
<comment type="caution">
    <text evidence="2">The sequence shown here is derived from an EMBL/GenBank/DDBJ whole genome shotgun (WGS) entry which is preliminary data.</text>
</comment>
<evidence type="ECO:0000313" key="2">
    <source>
        <dbReference type="EMBL" id="GMS79475.1"/>
    </source>
</evidence>
<name>A0AAV5S9U3_9BILA</name>
<evidence type="ECO:0000256" key="1">
    <source>
        <dbReference type="SAM" id="MobiDB-lite"/>
    </source>
</evidence>
<feature type="region of interest" description="Disordered" evidence="1">
    <location>
        <begin position="20"/>
        <end position="44"/>
    </location>
</feature>